<evidence type="ECO:0000256" key="1">
    <source>
        <dbReference type="SAM" id="Coils"/>
    </source>
</evidence>
<gene>
    <name evidence="2" type="ORF">Tco_0922843</name>
</gene>
<reference evidence="2" key="1">
    <citation type="journal article" date="2022" name="Int. J. Mol. Sci.">
        <title>Draft Genome of Tanacetum Coccineum: Genomic Comparison of Closely Related Tanacetum-Family Plants.</title>
        <authorList>
            <person name="Yamashiro T."/>
            <person name="Shiraishi A."/>
            <person name="Nakayama K."/>
            <person name="Satake H."/>
        </authorList>
    </citation>
    <scope>NUCLEOTIDE SEQUENCE</scope>
</reference>
<evidence type="ECO:0000313" key="3">
    <source>
        <dbReference type="Proteomes" id="UP001151760"/>
    </source>
</evidence>
<evidence type="ECO:0000313" key="2">
    <source>
        <dbReference type="EMBL" id="GJT32424.1"/>
    </source>
</evidence>
<proteinExistence type="predicted"/>
<keyword evidence="3" id="KW-1185">Reference proteome</keyword>
<organism evidence="2 3">
    <name type="scientific">Tanacetum coccineum</name>
    <dbReference type="NCBI Taxonomy" id="301880"/>
    <lineage>
        <taxon>Eukaryota</taxon>
        <taxon>Viridiplantae</taxon>
        <taxon>Streptophyta</taxon>
        <taxon>Embryophyta</taxon>
        <taxon>Tracheophyta</taxon>
        <taxon>Spermatophyta</taxon>
        <taxon>Magnoliopsida</taxon>
        <taxon>eudicotyledons</taxon>
        <taxon>Gunneridae</taxon>
        <taxon>Pentapetalae</taxon>
        <taxon>asterids</taxon>
        <taxon>campanulids</taxon>
        <taxon>Asterales</taxon>
        <taxon>Asteraceae</taxon>
        <taxon>Asteroideae</taxon>
        <taxon>Anthemideae</taxon>
        <taxon>Anthemidinae</taxon>
        <taxon>Tanacetum</taxon>
    </lineage>
</organism>
<protein>
    <recommendedName>
        <fullName evidence="4">Reverse transcriptase domain-containing protein</fullName>
    </recommendedName>
</protein>
<sequence>MMNEKFIKIINEIQIKDYRNEKIDIQYRRECEIKIDELKQNFNGMSIEIRKKEKELLQQEQAAYDLHVCDDSSLKKDEVLDDIISIPPGNGNDHFNAESSLIESVLNRDNVISSPKIDFLLEEFAGELALIAPIPPGIVEADFDPKGDIRFIENLIDNDSLYSDDIDYVEASPPDSELVSLEVVEIVIPEVGGIDTDILLTIKDDILREKLLNVNLLIAKIEALKDNPTPSSDFVTKSSSTSLNFFLEETNTFDNSLPESETFCFNLEEISSGSPTSYLDLSLPDYEAFFCDSELDSGNFTLG</sequence>
<evidence type="ECO:0008006" key="4">
    <source>
        <dbReference type="Google" id="ProtNLM"/>
    </source>
</evidence>
<keyword evidence="1" id="KW-0175">Coiled coil</keyword>
<feature type="coiled-coil region" evidence="1">
    <location>
        <begin position="28"/>
        <end position="55"/>
    </location>
</feature>
<dbReference type="EMBL" id="BQNB010014792">
    <property type="protein sequence ID" value="GJT32424.1"/>
    <property type="molecule type" value="Genomic_DNA"/>
</dbReference>
<comment type="caution">
    <text evidence="2">The sequence shown here is derived from an EMBL/GenBank/DDBJ whole genome shotgun (WGS) entry which is preliminary data.</text>
</comment>
<name>A0ABQ5D6F6_9ASTR</name>
<reference evidence="2" key="2">
    <citation type="submission" date="2022-01" db="EMBL/GenBank/DDBJ databases">
        <authorList>
            <person name="Yamashiro T."/>
            <person name="Shiraishi A."/>
            <person name="Satake H."/>
            <person name="Nakayama K."/>
        </authorList>
    </citation>
    <scope>NUCLEOTIDE SEQUENCE</scope>
</reference>
<dbReference type="Proteomes" id="UP001151760">
    <property type="component" value="Unassembled WGS sequence"/>
</dbReference>
<accession>A0ABQ5D6F6</accession>